<reference evidence="1 2" key="1">
    <citation type="submission" date="2019-03" db="EMBL/GenBank/DDBJ databases">
        <title>Genomic Encyclopedia of Type Strains, Phase IV (KMG-IV): sequencing the most valuable type-strain genomes for metagenomic binning, comparative biology and taxonomic classification.</title>
        <authorList>
            <person name="Goeker M."/>
        </authorList>
    </citation>
    <scope>NUCLEOTIDE SEQUENCE [LARGE SCALE GENOMIC DNA]</scope>
    <source>
        <strain evidence="1 2">DSM 100059</strain>
    </source>
</reference>
<evidence type="ECO:0000313" key="1">
    <source>
        <dbReference type="EMBL" id="TDX00832.1"/>
    </source>
</evidence>
<evidence type="ECO:0000313" key="2">
    <source>
        <dbReference type="Proteomes" id="UP000294498"/>
    </source>
</evidence>
<dbReference type="EMBL" id="SODV01000001">
    <property type="protein sequence ID" value="TDX00832.1"/>
    <property type="molecule type" value="Genomic_DNA"/>
</dbReference>
<dbReference type="InterPro" id="IPR009609">
    <property type="entry name" value="Phosphonate_metab_PhnG"/>
</dbReference>
<dbReference type="Proteomes" id="UP000294498">
    <property type="component" value="Unassembled WGS sequence"/>
</dbReference>
<protein>
    <submittedName>
        <fullName evidence="1">Alpha-D-ribose 1-methylphosphonate 5-triphosphate synthase subunit PhnG</fullName>
    </submittedName>
</protein>
<dbReference type="GO" id="GO:0015716">
    <property type="term" value="P:organic phosphonate transport"/>
    <property type="evidence" value="ECO:0007669"/>
    <property type="project" value="InterPro"/>
</dbReference>
<dbReference type="GO" id="GO:0019634">
    <property type="term" value="P:organic phosphonate metabolic process"/>
    <property type="evidence" value="ECO:0007669"/>
    <property type="project" value="InterPro"/>
</dbReference>
<comment type="caution">
    <text evidence="1">The sequence shown here is derived from an EMBL/GenBank/DDBJ whole genome shotgun (WGS) entry which is preliminary data.</text>
</comment>
<dbReference type="NCBIfam" id="TIGR03293">
    <property type="entry name" value="PhnG_redo"/>
    <property type="match status" value="1"/>
</dbReference>
<proteinExistence type="predicted"/>
<dbReference type="RefSeq" id="WP_133992860.1">
    <property type="nucleotide sequence ID" value="NZ_SODV01000001.1"/>
</dbReference>
<gene>
    <name evidence="1" type="ORF">EDB95_1861</name>
</gene>
<sequence>MHTPDEILCACSLDALEAFVRTLEPLYTVVIARYPTLATTMICAEDSVEGQPFYLGEALVTETALVLDGQTGYGICLGDEPVRSYCIAFIDAALLLGGDRVAPIQAFVEVQGAFLEEARRIEHAQIQRTKVDFKLMEQD</sequence>
<dbReference type="AlphaFoldDB" id="A0A4R8DRJ8"/>
<keyword evidence="2" id="KW-1185">Reference proteome</keyword>
<accession>A0A4R8DRJ8</accession>
<name>A0A4R8DRJ8_9BACT</name>
<dbReference type="OrthoDB" id="3182891at2"/>
<dbReference type="Pfam" id="PF06754">
    <property type="entry name" value="PhnG"/>
    <property type="match status" value="1"/>
</dbReference>
<organism evidence="1 2">
    <name type="scientific">Dinghuibacter silviterrae</name>
    <dbReference type="NCBI Taxonomy" id="1539049"/>
    <lineage>
        <taxon>Bacteria</taxon>
        <taxon>Pseudomonadati</taxon>
        <taxon>Bacteroidota</taxon>
        <taxon>Chitinophagia</taxon>
        <taxon>Chitinophagales</taxon>
        <taxon>Chitinophagaceae</taxon>
        <taxon>Dinghuibacter</taxon>
    </lineage>
</organism>